<name>A0A484KEY0_9ASTE</name>
<dbReference type="InterPro" id="IPR011421">
    <property type="entry name" value="BCNT-C"/>
</dbReference>
<feature type="domain" description="BCNT-C" evidence="2">
    <location>
        <begin position="285"/>
        <end position="366"/>
    </location>
</feature>
<keyword evidence="4" id="KW-1185">Reference proteome</keyword>
<dbReference type="EMBL" id="OOIL02000405">
    <property type="protein sequence ID" value="VFQ64481.1"/>
    <property type="molecule type" value="Genomic_DNA"/>
</dbReference>
<evidence type="ECO:0000256" key="1">
    <source>
        <dbReference type="SAM" id="MobiDB-lite"/>
    </source>
</evidence>
<feature type="compositionally biased region" description="Polar residues" evidence="1">
    <location>
        <begin position="201"/>
        <end position="220"/>
    </location>
</feature>
<dbReference type="PROSITE" id="PS51279">
    <property type="entry name" value="BCNT_C"/>
    <property type="match status" value="1"/>
</dbReference>
<proteinExistence type="predicted"/>
<gene>
    <name evidence="3" type="ORF">CCAM_LOCUS6257</name>
</gene>
<dbReference type="Pfam" id="PF07572">
    <property type="entry name" value="BCNT"/>
    <property type="match status" value="1"/>
</dbReference>
<dbReference type="PANTHER" id="PTHR48407:SF1">
    <property type="entry name" value="CRANIOFACIAL DEVELOPMENT PROTEIN 1"/>
    <property type="match status" value="1"/>
</dbReference>
<evidence type="ECO:0000259" key="2">
    <source>
        <dbReference type="PROSITE" id="PS51279"/>
    </source>
</evidence>
<dbReference type="PANTHER" id="PTHR48407">
    <property type="entry name" value="CRANIOFACIAL DEVELOPMENT PROTEIN 1"/>
    <property type="match status" value="1"/>
</dbReference>
<organism evidence="3 4">
    <name type="scientific">Cuscuta campestris</name>
    <dbReference type="NCBI Taxonomy" id="132261"/>
    <lineage>
        <taxon>Eukaryota</taxon>
        <taxon>Viridiplantae</taxon>
        <taxon>Streptophyta</taxon>
        <taxon>Embryophyta</taxon>
        <taxon>Tracheophyta</taxon>
        <taxon>Spermatophyta</taxon>
        <taxon>Magnoliopsida</taxon>
        <taxon>eudicotyledons</taxon>
        <taxon>Gunneridae</taxon>
        <taxon>Pentapetalae</taxon>
        <taxon>asterids</taxon>
        <taxon>lamiids</taxon>
        <taxon>Solanales</taxon>
        <taxon>Convolvulaceae</taxon>
        <taxon>Cuscuteae</taxon>
        <taxon>Cuscuta</taxon>
        <taxon>Cuscuta subgen. Grammica</taxon>
        <taxon>Cuscuta sect. Cleistogrammica</taxon>
    </lineage>
</organism>
<evidence type="ECO:0000313" key="3">
    <source>
        <dbReference type="EMBL" id="VFQ64481.1"/>
    </source>
</evidence>
<feature type="region of interest" description="Disordered" evidence="1">
    <location>
        <begin position="201"/>
        <end position="221"/>
    </location>
</feature>
<dbReference type="OrthoDB" id="445677at2759"/>
<dbReference type="Proteomes" id="UP000595140">
    <property type="component" value="Unassembled WGS sequence"/>
</dbReference>
<sequence length="375" mass="41160">MHHNPKFTKICEFGVAVKFLTSGACLGIEISWIFPLSFCSVYPFGRHPGQELVVDLHLPLAPSLSAVSTAAASGSPSPPRRYLITAALSFHASISFLRPGLMAELTAQAQPIYSASQNKDGTRTKPDQDIAHNQTLEAHPEDTEQKARVDAVWQQMNKGFPTKTLNSILQKHSSPVKSSTIKSSKTSANWMTVLGLAPKKASSSVQNATEKQPTKTMQLDTSEDAKKLAAAALSAAKDAISAAASSNRGKIEVSEVRDFAGEEIEVKKYVDASSKDASDKGKAPAGPVSAVDAILEQMKKKQKLSVLDKTKKDWVEYKGENKGVEEELDAYKKSSNQYLDKVSFLQRADYREFERERDVRLAIQAKRKPDMREDF</sequence>
<reference evidence="3 4" key="1">
    <citation type="submission" date="2018-04" db="EMBL/GenBank/DDBJ databases">
        <authorList>
            <person name="Vogel A."/>
        </authorList>
    </citation>
    <scope>NUCLEOTIDE SEQUENCE [LARGE SCALE GENOMIC DNA]</scope>
</reference>
<accession>A0A484KEY0</accession>
<dbReference type="InterPro" id="IPR027124">
    <property type="entry name" value="Swc5/CFDP1/2"/>
</dbReference>
<evidence type="ECO:0000313" key="4">
    <source>
        <dbReference type="Proteomes" id="UP000595140"/>
    </source>
</evidence>
<protein>
    <recommendedName>
        <fullName evidence="2">BCNT-C domain-containing protein</fullName>
    </recommendedName>
</protein>
<dbReference type="AlphaFoldDB" id="A0A484KEY0"/>